<dbReference type="NCBIfam" id="TIGR01534">
    <property type="entry name" value="GAPDH-I"/>
    <property type="match status" value="1"/>
</dbReference>
<dbReference type="FunFam" id="3.30.360.10:FF:000001">
    <property type="entry name" value="Glyceraldehyde-3-phosphate dehydrogenase"/>
    <property type="match status" value="1"/>
</dbReference>
<dbReference type="EC" id="1.2.1.12" evidence="12"/>
<feature type="binding site" evidence="8">
    <location>
        <position position="242"/>
    </location>
    <ligand>
        <name>D-glyceraldehyde 3-phosphate</name>
        <dbReference type="ChEBI" id="CHEBI:59776"/>
    </ligand>
</feature>
<dbReference type="GO" id="GO:0050661">
    <property type="term" value="F:NADP binding"/>
    <property type="evidence" value="ECO:0007669"/>
    <property type="project" value="InterPro"/>
</dbReference>
<dbReference type="InterPro" id="IPR020828">
    <property type="entry name" value="GlycerAld_3-P_DH_NAD(P)-bd"/>
</dbReference>
<dbReference type="Pfam" id="PF02800">
    <property type="entry name" value="Gp_dh_C"/>
    <property type="match status" value="1"/>
</dbReference>
<evidence type="ECO:0000256" key="12">
    <source>
        <dbReference type="RuleBase" id="RU361160"/>
    </source>
</evidence>
<dbReference type="Proteomes" id="UP001149090">
    <property type="component" value="Unassembled WGS sequence"/>
</dbReference>
<dbReference type="InterPro" id="IPR020829">
    <property type="entry name" value="GlycerAld_3-P_DH_cat"/>
</dbReference>
<dbReference type="SUPFAM" id="SSF55347">
    <property type="entry name" value="Glyceraldehyde-3-phosphate dehydrogenase-like, C-terminal domain"/>
    <property type="match status" value="1"/>
</dbReference>
<feature type="binding site" evidence="8">
    <location>
        <position position="190"/>
    </location>
    <ligand>
        <name>D-glyceraldehyde 3-phosphate</name>
        <dbReference type="ChEBI" id="CHEBI:59776"/>
    </ligand>
</feature>
<feature type="site" description="Activates thiol group during catalysis" evidence="10">
    <location>
        <position position="187"/>
    </location>
</feature>
<comment type="similarity">
    <text evidence="2 11">Belongs to the glyceraldehyde-3-phosphate dehydrogenase family.</text>
</comment>
<dbReference type="EMBL" id="JAPDFW010000080">
    <property type="protein sequence ID" value="KAJ5072682.1"/>
    <property type="molecule type" value="Genomic_DNA"/>
</dbReference>
<sequence>MSEVRIGINGFGRIGSQVARVIATRRRNMDGIKPRIVAINDPFLDVDYMVYLVQHDTVFHSYDGKVSTKDGKLIIDDMVIDIHSVRDPKQIPWKESNVDVVVESTGVFVTSEACQAHLDAGAKKVIISAPAKDKETPMFVMGVNHKTMTKDMKIISNASCTTNCLAPLAKVINDNFKIIEGLMTTIHSVTNSQKICDSCNTKDYRQGRSGMQNIIPTTTGAARAVGVVIPELNGKLTGMAFRVPTLDGSVVDLTCRLEKATTMDEINQKMKEAAEGELKGILKWTDDKLVSADIMGEMHTSVFDSTACIALNEHFFKLVSWYDNEYGYSNKLVDLLLYMFSLDL</sequence>
<dbReference type="GO" id="GO:0005829">
    <property type="term" value="C:cytosol"/>
    <property type="evidence" value="ECO:0007669"/>
    <property type="project" value="TreeGrafter"/>
</dbReference>
<dbReference type="GO" id="GO:0004365">
    <property type="term" value="F:glyceraldehyde-3-phosphate dehydrogenase (NAD+) (phosphorylating) activity"/>
    <property type="evidence" value="ECO:0007669"/>
    <property type="project" value="UniProtKB-UniRule"/>
</dbReference>
<evidence type="ECO:0000256" key="5">
    <source>
        <dbReference type="ARBA" id="ARBA00023027"/>
    </source>
</evidence>
<dbReference type="SMART" id="SM00846">
    <property type="entry name" value="Gp_dh_N"/>
    <property type="match status" value="1"/>
</dbReference>
<dbReference type="InterPro" id="IPR036291">
    <property type="entry name" value="NAD(P)-bd_dom_sf"/>
</dbReference>
<feature type="binding site" evidence="8">
    <location>
        <begin position="159"/>
        <end position="161"/>
    </location>
    <ligand>
        <name>D-glyceraldehyde 3-phosphate</name>
        <dbReference type="ChEBI" id="CHEBI:59776"/>
    </ligand>
</feature>
<dbReference type="InterPro" id="IPR020831">
    <property type="entry name" value="GlycerAld/Erythrose_P_DH"/>
</dbReference>
<name>A0A9Q0LH21_ANAIG</name>
<feature type="domain" description="Glyceraldehyde 3-phosphate dehydrogenase NAD(P) binding" evidence="13">
    <location>
        <begin position="4"/>
        <end position="160"/>
    </location>
</feature>
<dbReference type="GO" id="GO:0006096">
    <property type="term" value="P:glycolytic process"/>
    <property type="evidence" value="ECO:0007669"/>
    <property type="project" value="UniProtKB-KW"/>
</dbReference>
<dbReference type="PANTHER" id="PTHR10836">
    <property type="entry name" value="GLYCERALDEHYDE 3-PHOSPHATE DEHYDROGENASE"/>
    <property type="match status" value="1"/>
</dbReference>
<comment type="pathway">
    <text evidence="1 12">Carbohydrate degradation; glycolysis; pyruvate from D-glyceraldehyde 3-phosphate: step 1/5.</text>
</comment>
<dbReference type="Pfam" id="PF00044">
    <property type="entry name" value="Gp_dh_N"/>
    <property type="match status" value="1"/>
</dbReference>
<dbReference type="GO" id="GO:0006006">
    <property type="term" value="P:glucose metabolic process"/>
    <property type="evidence" value="ECO:0007669"/>
    <property type="project" value="InterPro"/>
</dbReference>
<keyword evidence="9" id="KW-0547">Nucleotide-binding</keyword>
<evidence type="ECO:0000256" key="3">
    <source>
        <dbReference type="ARBA" id="ARBA00011881"/>
    </source>
</evidence>
<keyword evidence="4 12" id="KW-0560">Oxidoreductase</keyword>
<dbReference type="OrthoDB" id="1152826at2759"/>
<feature type="binding site" evidence="9">
    <location>
        <begin position="13"/>
        <end position="14"/>
    </location>
    <ligand>
        <name>NAD(+)</name>
        <dbReference type="ChEBI" id="CHEBI:57540"/>
    </ligand>
</feature>
<dbReference type="InterPro" id="IPR020830">
    <property type="entry name" value="GlycerAld_3-P_DH_AS"/>
</dbReference>
<comment type="catalytic activity">
    <reaction evidence="12">
        <text>D-glyceraldehyde 3-phosphate + phosphate + NAD(+) = (2R)-3-phospho-glyceroyl phosphate + NADH + H(+)</text>
        <dbReference type="Rhea" id="RHEA:10300"/>
        <dbReference type="ChEBI" id="CHEBI:15378"/>
        <dbReference type="ChEBI" id="CHEBI:43474"/>
        <dbReference type="ChEBI" id="CHEBI:57540"/>
        <dbReference type="ChEBI" id="CHEBI:57604"/>
        <dbReference type="ChEBI" id="CHEBI:57945"/>
        <dbReference type="ChEBI" id="CHEBI:59776"/>
        <dbReference type="EC" id="1.2.1.12"/>
    </reaction>
</comment>
<proteinExistence type="inferred from homology"/>
<feature type="binding site" evidence="9">
    <location>
        <position position="128"/>
    </location>
    <ligand>
        <name>NAD(+)</name>
        <dbReference type="ChEBI" id="CHEBI:57540"/>
    </ligand>
</feature>
<feature type="binding site" evidence="9">
    <location>
        <position position="41"/>
    </location>
    <ligand>
        <name>NAD(+)</name>
        <dbReference type="ChEBI" id="CHEBI:57540"/>
    </ligand>
</feature>
<dbReference type="PRINTS" id="PR00078">
    <property type="entry name" value="G3PDHDRGNASE"/>
</dbReference>
<dbReference type="Gene3D" id="3.40.50.720">
    <property type="entry name" value="NAD(P)-binding Rossmann-like Domain"/>
    <property type="match status" value="1"/>
</dbReference>
<evidence type="ECO:0000256" key="4">
    <source>
        <dbReference type="ARBA" id="ARBA00023002"/>
    </source>
</evidence>
<feature type="active site" description="Nucleophile" evidence="7">
    <location>
        <position position="160"/>
    </location>
</feature>
<evidence type="ECO:0000256" key="2">
    <source>
        <dbReference type="ARBA" id="ARBA00007406"/>
    </source>
</evidence>
<protein>
    <recommendedName>
        <fullName evidence="12">Glyceraldehyde-3-phosphate dehydrogenase</fullName>
        <ecNumber evidence="12">1.2.1.12</ecNumber>
    </recommendedName>
</protein>
<evidence type="ECO:0000313" key="15">
    <source>
        <dbReference type="Proteomes" id="UP001149090"/>
    </source>
</evidence>
<keyword evidence="5 9" id="KW-0520">NAD</keyword>
<dbReference type="CDD" id="cd05214">
    <property type="entry name" value="GAPDH_I_N"/>
    <property type="match status" value="1"/>
</dbReference>
<evidence type="ECO:0000313" key="14">
    <source>
        <dbReference type="EMBL" id="KAJ5072682.1"/>
    </source>
</evidence>
<comment type="subunit">
    <text evidence="3 12">Homotetramer.</text>
</comment>
<keyword evidence="6 12" id="KW-0324">Glycolysis</keyword>
<dbReference type="PROSITE" id="PS00071">
    <property type="entry name" value="GAPDH"/>
    <property type="match status" value="1"/>
</dbReference>
<dbReference type="InterPro" id="IPR006424">
    <property type="entry name" value="Glyceraldehyde-3-P_DH_1"/>
</dbReference>
<dbReference type="AlphaFoldDB" id="A0A9Q0LH21"/>
<evidence type="ECO:0000256" key="7">
    <source>
        <dbReference type="PIRSR" id="PIRSR000149-1"/>
    </source>
</evidence>
<dbReference type="PANTHER" id="PTHR10836:SF76">
    <property type="entry name" value="GLYCERALDEHYDE-3-PHOSPHATE DEHYDROGENASE-RELATED"/>
    <property type="match status" value="1"/>
</dbReference>
<evidence type="ECO:0000256" key="1">
    <source>
        <dbReference type="ARBA" id="ARBA00004869"/>
    </source>
</evidence>
<dbReference type="Gene3D" id="3.30.360.10">
    <property type="entry name" value="Dihydrodipicolinate Reductase, domain 2"/>
    <property type="match status" value="1"/>
</dbReference>
<keyword evidence="15" id="KW-1185">Reference proteome</keyword>
<evidence type="ECO:0000259" key="13">
    <source>
        <dbReference type="SMART" id="SM00846"/>
    </source>
</evidence>
<gene>
    <name evidence="14" type="ORF">M0811_09379</name>
</gene>
<evidence type="ECO:0000256" key="6">
    <source>
        <dbReference type="ARBA" id="ARBA00023152"/>
    </source>
</evidence>
<dbReference type="CDD" id="cd18126">
    <property type="entry name" value="GAPDH_I_C"/>
    <property type="match status" value="1"/>
</dbReference>
<dbReference type="FunFam" id="3.40.50.720:FF:000266">
    <property type="entry name" value="Glyceraldehyde-3-phosphate dehydrogenase"/>
    <property type="match status" value="1"/>
</dbReference>
<dbReference type="SUPFAM" id="SSF51735">
    <property type="entry name" value="NAD(P)-binding Rossmann-fold domains"/>
    <property type="match status" value="1"/>
</dbReference>
<evidence type="ECO:0000256" key="11">
    <source>
        <dbReference type="RuleBase" id="RU000397"/>
    </source>
</evidence>
<feature type="binding site" evidence="9">
    <location>
        <position position="324"/>
    </location>
    <ligand>
        <name>NAD(+)</name>
        <dbReference type="ChEBI" id="CHEBI:57540"/>
    </ligand>
</feature>
<accession>A0A9Q0LH21</accession>
<evidence type="ECO:0000256" key="10">
    <source>
        <dbReference type="PIRSR" id="PIRSR000149-4"/>
    </source>
</evidence>
<dbReference type="PIRSF" id="PIRSF000149">
    <property type="entry name" value="GAP_DH"/>
    <property type="match status" value="1"/>
</dbReference>
<feature type="binding site" evidence="9">
    <location>
        <position position="86"/>
    </location>
    <ligand>
        <name>NAD(+)</name>
        <dbReference type="ChEBI" id="CHEBI:57540"/>
    </ligand>
</feature>
<feature type="binding site" evidence="8">
    <location>
        <begin position="219"/>
        <end position="220"/>
    </location>
    <ligand>
        <name>D-glyceraldehyde 3-phosphate</name>
        <dbReference type="ChEBI" id="CHEBI:59776"/>
    </ligand>
</feature>
<organism evidence="14 15">
    <name type="scientific">Anaeramoeba ignava</name>
    <name type="common">Anaerobic marine amoeba</name>
    <dbReference type="NCBI Taxonomy" id="1746090"/>
    <lineage>
        <taxon>Eukaryota</taxon>
        <taxon>Metamonada</taxon>
        <taxon>Anaeramoebidae</taxon>
        <taxon>Anaeramoeba</taxon>
    </lineage>
</organism>
<dbReference type="OMA" id="YGYTCNM"/>
<dbReference type="GO" id="GO:0051287">
    <property type="term" value="F:NAD binding"/>
    <property type="evidence" value="ECO:0007669"/>
    <property type="project" value="UniProtKB-UniRule"/>
</dbReference>
<evidence type="ECO:0000256" key="9">
    <source>
        <dbReference type="PIRSR" id="PIRSR000149-3"/>
    </source>
</evidence>
<reference evidence="14" key="1">
    <citation type="submission" date="2022-10" db="EMBL/GenBank/DDBJ databases">
        <title>Novel sulphate-reducing endosymbionts in the free-living metamonad Anaeramoeba.</title>
        <authorList>
            <person name="Jerlstrom-Hultqvist J."/>
            <person name="Cepicka I."/>
            <person name="Gallot-Lavallee L."/>
            <person name="Salas-Leiva D."/>
            <person name="Curtis B.A."/>
            <person name="Zahonova K."/>
            <person name="Pipaliya S."/>
            <person name="Dacks J."/>
            <person name="Roger A.J."/>
        </authorList>
    </citation>
    <scope>NUCLEOTIDE SEQUENCE</scope>
    <source>
        <strain evidence="14">BMAN</strain>
    </source>
</reference>
<comment type="caution">
    <text evidence="14">The sequence shown here is derived from an EMBL/GenBank/DDBJ whole genome shotgun (WGS) entry which is preliminary data.</text>
</comment>
<evidence type="ECO:0000256" key="8">
    <source>
        <dbReference type="PIRSR" id="PIRSR000149-2"/>
    </source>
</evidence>